<dbReference type="Proteomes" id="UP000054166">
    <property type="component" value="Unassembled WGS sequence"/>
</dbReference>
<name>A0A0C3BJF7_PILCF</name>
<dbReference type="InParanoid" id="A0A0C3BJF7"/>
<evidence type="ECO:0000256" key="1">
    <source>
        <dbReference type="SAM" id="MobiDB-lite"/>
    </source>
</evidence>
<reference evidence="2 3" key="1">
    <citation type="submission" date="2014-04" db="EMBL/GenBank/DDBJ databases">
        <authorList>
            <consortium name="DOE Joint Genome Institute"/>
            <person name="Kuo A."/>
            <person name="Tarkka M."/>
            <person name="Buscot F."/>
            <person name="Kohler A."/>
            <person name="Nagy L.G."/>
            <person name="Floudas D."/>
            <person name="Copeland A."/>
            <person name="Barry K.W."/>
            <person name="Cichocki N."/>
            <person name="Veneault-Fourrey C."/>
            <person name="LaButti K."/>
            <person name="Lindquist E.A."/>
            <person name="Lipzen A."/>
            <person name="Lundell T."/>
            <person name="Morin E."/>
            <person name="Murat C."/>
            <person name="Sun H."/>
            <person name="Tunlid A."/>
            <person name="Henrissat B."/>
            <person name="Grigoriev I.V."/>
            <person name="Hibbett D.S."/>
            <person name="Martin F."/>
            <person name="Nordberg H.P."/>
            <person name="Cantor M.N."/>
            <person name="Hua S.X."/>
        </authorList>
    </citation>
    <scope>NUCLEOTIDE SEQUENCE [LARGE SCALE GENOMIC DNA]</scope>
    <source>
        <strain evidence="2 3">F 1598</strain>
    </source>
</reference>
<keyword evidence="3" id="KW-1185">Reference proteome</keyword>
<evidence type="ECO:0000313" key="2">
    <source>
        <dbReference type="EMBL" id="KIM86478.1"/>
    </source>
</evidence>
<sequence length="73" mass="8008">MLSSSGHLSVGKEMLVTAGNAFLLHPWQQQSSWLSKARQYLPLTENSEQQAITEGGLEYTQGPDAEDDEDVSV</sequence>
<gene>
    <name evidence="2" type="ORF">PILCRDRAFT_4958</name>
</gene>
<accession>A0A0C3BJF7</accession>
<proteinExistence type="predicted"/>
<reference evidence="3" key="2">
    <citation type="submission" date="2015-01" db="EMBL/GenBank/DDBJ databases">
        <title>Evolutionary Origins and Diversification of the Mycorrhizal Mutualists.</title>
        <authorList>
            <consortium name="DOE Joint Genome Institute"/>
            <consortium name="Mycorrhizal Genomics Consortium"/>
            <person name="Kohler A."/>
            <person name="Kuo A."/>
            <person name="Nagy L.G."/>
            <person name="Floudas D."/>
            <person name="Copeland A."/>
            <person name="Barry K.W."/>
            <person name="Cichocki N."/>
            <person name="Veneault-Fourrey C."/>
            <person name="LaButti K."/>
            <person name="Lindquist E.A."/>
            <person name="Lipzen A."/>
            <person name="Lundell T."/>
            <person name="Morin E."/>
            <person name="Murat C."/>
            <person name="Riley R."/>
            <person name="Ohm R."/>
            <person name="Sun H."/>
            <person name="Tunlid A."/>
            <person name="Henrissat B."/>
            <person name="Grigoriev I.V."/>
            <person name="Hibbett D.S."/>
            <person name="Martin F."/>
        </authorList>
    </citation>
    <scope>NUCLEOTIDE SEQUENCE [LARGE SCALE GENOMIC DNA]</scope>
    <source>
        <strain evidence="3">F 1598</strain>
    </source>
</reference>
<feature type="compositionally biased region" description="Acidic residues" evidence="1">
    <location>
        <begin position="64"/>
        <end position="73"/>
    </location>
</feature>
<feature type="region of interest" description="Disordered" evidence="1">
    <location>
        <begin position="45"/>
        <end position="73"/>
    </location>
</feature>
<organism evidence="2 3">
    <name type="scientific">Piloderma croceum (strain F 1598)</name>
    <dbReference type="NCBI Taxonomy" id="765440"/>
    <lineage>
        <taxon>Eukaryota</taxon>
        <taxon>Fungi</taxon>
        <taxon>Dikarya</taxon>
        <taxon>Basidiomycota</taxon>
        <taxon>Agaricomycotina</taxon>
        <taxon>Agaricomycetes</taxon>
        <taxon>Agaricomycetidae</taxon>
        <taxon>Atheliales</taxon>
        <taxon>Atheliaceae</taxon>
        <taxon>Piloderma</taxon>
    </lineage>
</organism>
<dbReference type="AlphaFoldDB" id="A0A0C3BJF7"/>
<evidence type="ECO:0000313" key="3">
    <source>
        <dbReference type="Proteomes" id="UP000054166"/>
    </source>
</evidence>
<dbReference type="HOGENOM" id="CLU_2705694_0_0_1"/>
<dbReference type="EMBL" id="KN832982">
    <property type="protein sequence ID" value="KIM86478.1"/>
    <property type="molecule type" value="Genomic_DNA"/>
</dbReference>
<protein>
    <submittedName>
        <fullName evidence="2">Uncharacterized protein</fullName>
    </submittedName>
</protein>